<dbReference type="GO" id="GO:0030317">
    <property type="term" value="P:flagellated sperm motility"/>
    <property type="evidence" value="ECO:0007669"/>
    <property type="project" value="TreeGrafter"/>
</dbReference>
<dbReference type="PANTHER" id="PTHR21074:SF0">
    <property type="entry name" value="IQ AND UBIQUITIN-LIKE DOMAIN-CONTAINING PROTEIN"/>
    <property type="match status" value="1"/>
</dbReference>
<feature type="compositionally biased region" description="Polar residues" evidence="1">
    <location>
        <begin position="1"/>
        <end position="10"/>
    </location>
</feature>
<accession>A0A6S7GPN6</accession>
<evidence type="ECO:0000313" key="3">
    <source>
        <dbReference type="Proteomes" id="UP001152795"/>
    </source>
</evidence>
<keyword evidence="3" id="KW-1185">Reference proteome</keyword>
<organism evidence="2 3">
    <name type="scientific">Paramuricea clavata</name>
    <name type="common">Red gorgonian</name>
    <name type="synonym">Violescent sea-whip</name>
    <dbReference type="NCBI Taxonomy" id="317549"/>
    <lineage>
        <taxon>Eukaryota</taxon>
        <taxon>Metazoa</taxon>
        <taxon>Cnidaria</taxon>
        <taxon>Anthozoa</taxon>
        <taxon>Octocorallia</taxon>
        <taxon>Malacalcyonacea</taxon>
        <taxon>Plexauridae</taxon>
        <taxon>Paramuricea</taxon>
    </lineage>
</organism>
<evidence type="ECO:0000313" key="2">
    <source>
        <dbReference type="EMBL" id="CAB3986571.1"/>
    </source>
</evidence>
<reference evidence="2" key="1">
    <citation type="submission" date="2020-04" db="EMBL/GenBank/DDBJ databases">
        <authorList>
            <person name="Alioto T."/>
            <person name="Alioto T."/>
            <person name="Gomez Garrido J."/>
        </authorList>
    </citation>
    <scope>NUCLEOTIDE SEQUENCE</scope>
    <source>
        <strain evidence="2">A484AB</strain>
    </source>
</reference>
<dbReference type="GO" id="GO:0001669">
    <property type="term" value="C:acrosomal vesicle"/>
    <property type="evidence" value="ECO:0007669"/>
    <property type="project" value="TreeGrafter"/>
</dbReference>
<dbReference type="Pfam" id="PF25805">
    <property type="entry name" value="IQUB"/>
    <property type="match status" value="1"/>
</dbReference>
<dbReference type="GO" id="GO:0060271">
    <property type="term" value="P:cilium assembly"/>
    <property type="evidence" value="ECO:0007669"/>
    <property type="project" value="TreeGrafter"/>
</dbReference>
<comment type="caution">
    <text evidence="2">The sequence shown here is derived from an EMBL/GenBank/DDBJ whole genome shotgun (WGS) entry which is preliminary data.</text>
</comment>
<dbReference type="PROSITE" id="PS50053">
    <property type="entry name" value="UBIQUITIN_2"/>
    <property type="match status" value="1"/>
</dbReference>
<dbReference type="AlphaFoldDB" id="A0A6S7GPN6"/>
<dbReference type="InterPro" id="IPR000626">
    <property type="entry name" value="Ubiquitin-like_dom"/>
</dbReference>
<protein>
    <submittedName>
        <fullName evidence="2">IQ and ubiquitin-like domain-containing</fullName>
    </submittedName>
</protein>
<dbReference type="InterPro" id="IPR057887">
    <property type="entry name" value="IQUB_helical"/>
</dbReference>
<feature type="region of interest" description="Disordered" evidence="1">
    <location>
        <begin position="1"/>
        <end position="51"/>
    </location>
</feature>
<proteinExistence type="predicted"/>
<gene>
    <name evidence="2" type="ORF">PACLA_8A075523</name>
</gene>
<feature type="compositionally biased region" description="Acidic residues" evidence="1">
    <location>
        <begin position="13"/>
        <end position="27"/>
    </location>
</feature>
<feature type="compositionally biased region" description="Polar residues" evidence="1">
    <location>
        <begin position="31"/>
        <end position="51"/>
    </location>
</feature>
<dbReference type="SUPFAM" id="SSF54236">
    <property type="entry name" value="Ubiquitin-like"/>
    <property type="match status" value="1"/>
</dbReference>
<dbReference type="OrthoDB" id="10265862at2759"/>
<name>A0A6S7GPN6_PARCT</name>
<sequence length="729" mass="83647">MSSVDKSITANTGEEEGNNETNTEDVVPDTATDTVADPSTSSKEVPNNDTNVNVSLEEKSDVTVKLVFMPEGAVKSTSYPINKPMSDLKNAVSSQCGQPTSSILFLYDGNLLNDDVTLLSLGSKQIVHIEVQSVDPINAPLKLLNNSAAIPPKQNNPLYKMPEVLTVRVESEFEGLVNEVKVQVVQEKNKKPFLGGFRHRLTGIEYHNASIQTVSKKRLPPNAEAAERFNRDTQTVDMKNQFQQTTNTTSTQMTKDGCYVSNFEDKIITPSTYVTADEHHKNILEKVIILQCYWRKWLAKKYVEDLRMDRENRFAWERKEDEKRKQEKADKIRREWERRMNPSSKTDFDLLYAALEKWKKEETAKINELMSGPERKAALACLLEQEAYLIASIGRHKSKADVENKEKRDKQFLNKAASPKRWKAFDGKVTEMDTPYTLRAQELRDIFSSLSMKYLTQDERLDVLLTVKHTVKEHDCKLTQEIIELIDREADLLMRGVKESNLEGLRQRISTLFLQYCKTPLFNPEAARLLKVPQDPSTLRKNIYFCPSCRQYLSSTEFQIGTNSRIVGKCRRCQALDNDARLRQDFSQYKMMLQSLRRSEELFKDGSKIAFLLQESDLRYLIESIWNTQSALSAQNDLYDLVFIRWNKHEEWSPWNCILLTKEEASAHEKLENVSEAYGRMFIGKVLHKHVLARNYFSKLPEMARHLQSSLSHDLIGLSLAPASTTSKA</sequence>
<dbReference type="InterPro" id="IPR037695">
    <property type="entry name" value="IQUB"/>
</dbReference>
<dbReference type="PANTHER" id="PTHR21074">
    <property type="entry name" value="IQ AND UBIQUITIN-LIKE DOMAIN-CONTAINING PROTEIN"/>
    <property type="match status" value="1"/>
</dbReference>
<dbReference type="EMBL" id="CACRXK020001036">
    <property type="protein sequence ID" value="CAB3986571.1"/>
    <property type="molecule type" value="Genomic_DNA"/>
</dbReference>
<evidence type="ECO:0000256" key="1">
    <source>
        <dbReference type="SAM" id="MobiDB-lite"/>
    </source>
</evidence>
<dbReference type="Proteomes" id="UP001152795">
    <property type="component" value="Unassembled WGS sequence"/>
</dbReference>
<dbReference type="InterPro" id="IPR029071">
    <property type="entry name" value="Ubiquitin-like_domsf"/>
</dbReference>
<dbReference type="GO" id="GO:0031514">
    <property type="term" value="C:motile cilium"/>
    <property type="evidence" value="ECO:0007669"/>
    <property type="project" value="TreeGrafter"/>
</dbReference>